<feature type="region of interest" description="Disordered" evidence="1">
    <location>
        <begin position="34"/>
        <end position="93"/>
    </location>
</feature>
<dbReference type="InterPro" id="IPR023346">
    <property type="entry name" value="Lysozyme-like_dom_sf"/>
</dbReference>
<reference evidence="3" key="1">
    <citation type="submission" date="2017-06" db="EMBL/GenBank/DDBJ databases">
        <authorList>
            <person name="Kim H.J."/>
            <person name="Triplett B.A."/>
        </authorList>
    </citation>
    <scope>NUCLEOTIDE SEQUENCE [LARGE SCALE GENOMIC DNA]</scope>
</reference>
<accession>A0A221SAT8</accession>
<proteinExistence type="predicted"/>
<dbReference type="SUPFAM" id="SSF53955">
    <property type="entry name" value="Lysozyme-like"/>
    <property type="match status" value="1"/>
</dbReference>
<sequence>MEVTMGQDMRGNIAAIALCIGVATATVVTALSETGNLPLDNPKPVAERPSTSPSATPSKSETPKAVVQPKPSLSSLLSRTPLPKPTPKEFAKEKVGTKQFKCLNKLWSHESEWEHDAVNSTSGAYGIPQALPGSKMAKAGGDWRTNPFTQVEWGVDYIEDRYGSPCNAWAFFQRNNWY</sequence>
<feature type="compositionally biased region" description="Low complexity" evidence="1">
    <location>
        <begin position="49"/>
        <end position="60"/>
    </location>
</feature>
<evidence type="ECO:0000256" key="1">
    <source>
        <dbReference type="SAM" id="MobiDB-lite"/>
    </source>
</evidence>
<dbReference type="Proteomes" id="UP000225633">
    <property type="component" value="Segment"/>
</dbReference>
<evidence type="ECO:0000313" key="3">
    <source>
        <dbReference type="Proteomes" id="UP000225633"/>
    </source>
</evidence>
<organism evidence="2 3">
    <name type="scientific">Streptomyces phage Warpy</name>
    <dbReference type="NCBI Taxonomy" id="2015805"/>
    <lineage>
        <taxon>Viruses</taxon>
        <taxon>Duplodnaviria</taxon>
        <taxon>Heunggongvirae</taxon>
        <taxon>Uroviricota</taxon>
        <taxon>Caudoviricetes</taxon>
        <taxon>Stanwilliamsviridae</taxon>
        <taxon>Boydwoodruffvirinae</taxon>
        <taxon>Samistivirus</taxon>
        <taxon>Samistivirus jay2jay</taxon>
    </lineage>
</organism>
<gene>
    <name evidence="2" type="ORF">SEA_WARPY_42</name>
</gene>
<feature type="compositionally biased region" description="Low complexity" evidence="1">
    <location>
        <begin position="69"/>
        <end position="81"/>
    </location>
</feature>
<name>A0A221SAT8_9CAUD</name>
<dbReference type="EMBL" id="MF358541">
    <property type="protein sequence ID" value="ASN73116.1"/>
    <property type="molecule type" value="Genomic_DNA"/>
</dbReference>
<protein>
    <submittedName>
        <fullName evidence="2">Endolysin</fullName>
    </submittedName>
</protein>
<evidence type="ECO:0000313" key="2">
    <source>
        <dbReference type="EMBL" id="ASN73116.1"/>
    </source>
</evidence>